<accession>A0A157PZE0</accession>
<protein>
    <submittedName>
        <fullName evidence="4">Enoyl-CoA hydratase</fullName>
        <ecNumber evidence="4">4.2.1.-</ecNumber>
    </submittedName>
</protein>
<reference evidence="4 5" key="1">
    <citation type="submission" date="2016-04" db="EMBL/GenBank/DDBJ databases">
        <authorList>
            <consortium name="Pathogen Informatics"/>
        </authorList>
    </citation>
    <scope>NUCLEOTIDE SEQUENCE [LARGE SCALE GENOMIC DNA]</scope>
    <source>
        <strain evidence="4 5">H044680328</strain>
    </source>
</reference>
<dbReference type="STRING" id="123899.SAMEA3906487_02918"/>
<proteinExistence type="inferred from homology"/>
<dbReference type="OrthoDB" id="9148881at2"/>
<dbReference type="GO" id="GO:0006635">
    <property type="term" value="P:fatty acid beta-oxidation"/>
    <property type="evidence" value="ECO:0007669"/>
    <property type="project" value="TreeGrafter"/>
</dbReference>
<dbReference type="eggNOG" id="COG1024">
    <property type="taxonomic scope" value="Bacteria"/>
</dbReference>
<dbReference type="PANTHER" id="PTHR11941">
    <property type="entry name" value="ENOYL-COA HYDRATASE-RELATED"/>
    <property type="match status" value="1"/>
</dbReference>
<dbReference type="EC" id="4.2.1.-" evidence="4"/>
<dbReference type="InterPro" id="IPR018376">
    <property type="entry name" value="Enoyl-CoA_hyd/isom_CS"/>
</dbReference>
<evidence type="ECO:0000256" key="3">
    <source>
        <dbReference type="RuleBase" id="RU003707"/>
    </source>
</evidence>
<comment type="similarity">
    <text evidence="1 3">Belongs to the enoyl-CoA hydratase/isomerase family.</text>
</comment>
<evidence type="ECO:0000313" key="4">
    <source>
        <dbReference type="EMBL" id="SAI71799.1"/>
    </source>
</evidence>
<dbReference type="PANTHER" id="PTHR11941:SF54">
    <property type="entry name" value="ENOYL-COA HYDRATASE, MITOCHONDRIAL"/>
    <property type="match status" value="1"/>
</dbReference>
<dbReference type="RefSeq" id="WP_025517315.1">
    <property type="nucleotide sequence ID" value="NZ_CP016340.1"/>
</dbReference>
<dbReference type="InterPro" id="IPR029045">
    <property type="entry name" value="ClpP/crotonase-like_dom_sf"/>
</dbReference>
<organism evidence="4 5">
    <name type="scientific">Bordetella trematum</name>
    <dbReference type="NCBI Taxonomy" id="123899"/>
    <lineage>
        <taxon>Bacteria</taxon>
        <taxon>Pseudomonadati</taxon>
        <taxon>Pseudomonadota</taxon>
        <taxon>Betaproteobacteria</taxon>
        <taxon>Burkholderiales</taxon>
        <taxon>Alcaligenaceae</taxon>
        <taxon>Bordetella</taxon>
    </lineage>
</organism>
<dbReference type="GeneID" id="56589830"/>
<dbReference type="NCBIfam" id="NF004781">
    <property type="entry name" value="PRK06127.1"/>
    <property type="match status" value="1"/>
</dbReference>
<dbReference type="InterPro" id="IPR014748">
    <property type="entry name" value="Enoyl-CoA_hydra_C"/>
</dbReference>
<evidence type="ECO:0000256" key="1">
    <source>
        <dbReference type="ARBA" id="ARBA00005254"/>
    </source>
</evidence>
<dbReference type="CDD" id="cd06558">
    <property type="entry name" value="crotonase-like"/>
    <property type="match status" value="1"/>
</dbReference>
<evidence type="ECO:0000313" key="5">
    <source>
        <dbReference type="Proteomes" id="UP000076825"/>
    </source>
</evidence>
<dbReference type="InterPro" id="IPR001753">
    <property type="entry name" value="Enoyl-CoA_hydra/iso"/>
</dbReference>
<gene>
    <name evidence="4" type="primary">caiD_6</name>
    <name evidence="4" type="ORF">SAMEA3906487_02918</name>
</gene>
<keyword evidence="5" id="KW-1185">Reference proteome</keyword>
<dbReference type="PATRIC" id="fig|123899.6.peg.2908"/>
<dbReference type="KEGG" id="btrm:SAMEA390648702918"/>
<dbReference type="GO" id="GO:0016829">
    <property type="term" value="F:lyase activity"/>
    <property type="evidence" value="ECO:0007669"/>
    <property type="project" value="UniProtKB-KW"/>
</dbReference>
<dbReference type="Gene3D" id="1.10.12.10">
    <property type="entry name" value="Lyase 2-enoyl-coa Hydratase, Chain A, domain 2"/>
    <property type="match status" value="1"/>
</dbReference>
<dbReference type="Gene3D" id="3.90.226.10">
    <property type="entry name" value="2-enoyl-CoA Hydratase, Chain A, domain 1"/>
    <property type="match status" value="1"/>
</dbReference>
<dbReference type="Proteomes" id="UP000076825">
    <property type="component" value="Chromosome 1"/>
</dbReference>
<evidence type="ECO:0000256" key="2">
    <source>
        <dbReference type="ARBA" id="ARBA00023239"/>
    </source>
</evidence>
<dbReference type="EMBL" id="LT546645">
    <property type="protein sequence ID" value="SAI71799.1"/>
    <property type="molecule type" value="Genomic_DNA"/>
</dbReference>
<keyword evidence="2 4" id="KW-0456">Lyase</keyword>
<dbReference type="Pfam" id="PF00378">
    <property type="entry name" value="ECH_1"/>
    <property type="match status" value="1"/>
</dbReference>
<dbReference type="PROSITE" id="PS00166">
    <property type="entry name" value="ENOYL_COA_HYDRATASE"/>
    <property type="match status" value="1"/>
</dbReference>
<sequence length="264" mass="28197">MSSELDQAAPQLRLEKQGGVATLWIDHPTRLNAMTFDMWAGLPALLAEAQEDATVRVLVLRGAGDKAFSAGADISQFGERRSTEAGVKLWNETVQASVACLARFPKPVVALIQGICFGGGVGLALHCDLRYALPQARFSIPAARLGVAYYPGWLQRLTALVGPAVAKEIMFTAGRYDAAQAQAMGLINGVLEEARILEMVQSVAQLAPLSHAASKLAIEAAAQPAGWYGQAQCEAAVLACFRSQDYKEGQAAFRDKRPPVFAGR</sequence>
<name>A0A157PZE0_9BORD</name>
<dbReference type="AlphaFoldDB" id="A0A157PZE0"/>
<dbReference type="SUPFAM" id="SSF52096">
    <property type="entry name" value="ClpP/crotonase"/>
    <property type="match status" value="1"/>
</dbReference>